<dbReference type="AlphaFoldDB" id="A0A1W0WPV5"/>
<dbReference type="Proteomes" id="UP000192578">
    <property type="component" value="Unassembled WGS sequence"/>
</dbReference>
<evidence type="ECO:0000313" key="2">
    <source>
        <dbReference type="Proteomes" id="UP000192578"/>
    </source>
</evidence>
<protein>
    <submittedName>
        <fullName evidence="1">Uncharacterized protein</fullName>
    </submittedName>
</protein>
<sequence length="177" mass="20038">MTKHQRNGNRFWAYLPLHHRHRTAQVLVEETPDQMFELDKVMGLYYCKIDMLQRGLADAKVGIANIFEMVDFGVQRDDVLSGELAVRGHTLSQLDDVPEAPNKGNPEPDVTVRMDDHCYGSRIGQAASITRREDEFFQMLTLRVTIGGQAGGLPDQVWYIPNDAGADMDDSSFYAYQ</sequence>
<keyword evidence="2" id="KW-1185">Reference proteome</keyword>
<comment type="caution">
    <text evidence="1">The sequence shown here is derived from an EMBL/GenBank/DDBJ whole genome shotgun (WGS) entry which is preliminary data.</text>
</comment>
<name>A0A1W0WPV5_HYPEX</name>
<organism evidence="1 2">
    <name type="scientific">Hypsibius exemplaris</name>
    <name type="common">Freshwater tardigrade</name>
    <dbReference type="NCBI Taxonomy" id="2072580"/>
    <lineage>
        <taxon>Eukaryota</taxon>
        <taxon>Metazoa</taxon>
        <taxon>Ecdysozoa</taxon>
        <taxon>Tardigrada</taxon>
        <taxon>Eutardigrada</taxon>
        <taxon>Parachela</taxon>
        <taxon>Hypsibioidea</taxon>
        <taxon>Hypsibiidae</taxon>
        <taxon>Hypsibius</taxon>
    </lineage>
</organism>
<reference evidence="2" key="1">
    <citation type="submission" date="2017-01" db="EMBL/GenBank/DDBJ databases">
        <title>Comparative genomics of anhydrobiosis in the tardigrade Hypsibius dujardini.</title>
        <authorList>
            <person name="Yoshida Y."/>
            <person name="Koutsovoulos G."/>
            <person name="Laetsch D."/>
            <person name="Stevens L."/>
            <person name="Kumar S."/>
            <person name="Horikawa D."/>
            <person name="Ishino K."/>
            <person name="Komine S."/>
            <person name="Tomita M."/>
            <person name="Blaxter M."/>
            <person name="Arakawa K."/>
        </authorList>
    </citation>
    <scope>NUCLEOTIDE SEQUENCE [LARGE SCALE GENOMIC DNA]</scope>
    <source>
        <strain evidence="2">Z151</strain>
    </source>
</reference>
<accession>A0A1W0WPV5</accession>
<proteinExistence type="predicted"/>
<evidence type="ECO:0000313" key="1">
    <source>
        <dbReference type="EMBL" id="OQV17241.1"/>
    </source>
</evidence>
<gene>
    <name evidence="1" type="ORF">BV898_08638</name>
</gene>
<dbReference type="EMBL" id="MTYJ01000063">
    <property type="protein sequence ID" value="OQV17241.1"/>
    <property type="molecule type" value="Genomic_DNA"/>
</dbReference>